<keyword evidence="3" id="KW-0699">rRNA-binding</keyword>
<dbReference type="CDD" id="cd01854">
    <property type="entry name" value="YjeQ_EngC"/>
    <property type="match status" value="1"/>
</dbReference>
<gene>
    <name evidence="3" type="primary">rsgA</name>
    <name evidence="6" type="ordered locus">P9211_00191</name>
</gene>
<dbReference type="EMBL" id="CP000878">
    <property type="protein sequence ID" value="ABX07950.1"/>
    <property type="molecule type" value="Genomic_DNA"/>
</dbReference>
<dbReference type="GO" id="GO:0005525">
    <property type="term" value="F:GTP binding"/>
    <property type="evidence" value="ECO:0007669"/>
    <property type="project" value="UniProtKB-UniRule"/>
</dbReference>
<dbReference type="Proteomes" id="UP000000788">
    <property type="component" value="Chromosome"/>
</dbReference>
<keyword evidence="3" id="KW-0862">Zinc</keyword>
<keyword evidence="1 3" id="KW-0547">Nucleotide-binding</keyword>
<dbReference type="PROSITE" id="PS51721">
    <property type="entry name" value="G_CP"/>
    <property type="match status" value="1"/>
</dbReference>
<dbReference type="GO" id="GO:0019843">
    <property type="term" value="F:rRNA binding"/>
    <property type="evidence" value="ECO:0007669"/>
    <property type="project" value="UniProtKB-KW"/>
</dbReference>
<dbReference type="SUPFAM" id="SSF52540">
    <property type="entry name" value="P-loop containing nucleoside triphosphate hydrolases"/>
    <property type="match status" value="1"/>
</dbReference>
<evidence type="ECO:0000259" key="5">
    <source>
        <dbReference type="PROSITE" id="PS51721"/>
    </source>
</evidence>
<keyword evidence="3" id="KW-0690">Ribosome biogenesis</keyword>
<keyword evidence="3" id="KW-0694">RNA-binding</keyword>
<dbReference type="HOGENOM" id="CLU_033617_2_1_3"/>
<feature type="domain" description="EngC GTPase" evidence="4">
    <location>
        <begin position="96"/>
        <end position="244"/>
    </location>
</feature>
<reference evidence="6 7" key="1">
    <citation type="journal article" date="2007" name="PLoS Genet.">
        <title>Patterns and implications of gene gain and loss in the evolution of Prochlorococcus.</title>
        <authorList>
            <person name="Kettler G.C."/>
            <person name="Martiny A.C."/>
            <person name="Huang K."/>
            <person name="Zucker J."/>
            <person name="Coleman M.L."/>
            <person name="Rodrigue S."/>
            <person name="Chen F."/>
            <person name="Lapidus A."/>
            <person name="Ferriera S."/>
            <person name="Johnson J."/>
            <person name="Steglich C."/>
            <person name="Church G.M."/>
            <person name="Richardson P."/>
            <person name="Chisholm S.W."/>
        </authorList>
    </citation>
    <scope>NUCLEOTIDE SEQUENCE [LARGE SCALE GENOMIC DNA]</scope>
    <source>
        <strain evidence="7">MIT 9211</strain>
    </source>
</reference>
<dbReference type="GO" id="GO:0046872">
    <property type="term" value="F:metal ion binding"/>
    <property type="evidence" value="ECO:0007669"/>
    <property type="project" value="UniProtKB-KW"/>
</dbReference>
<comment type="similarity">
    <text evidence="3">Belongs to the TRAFAC class YlqF/YawG GTPase family. RsgA subfamily.</text>
</comment>
<dbReference type="Gene3D" id="3.40.50.300">
    <property type="entry name" value="P-loop containing nucleotide triphosphate hydrolases"/>
    <property type="match status" value="1"/>
</dbReference>
<accession>A9B9L7</accession>
<dbReference type="eggNOG" id="COG1162">
    <property type="taxonomic scope" value="Bacteria"/>
</dbReference>
<evidence type="ECO:0000256" key="1">
    <source>
        <dbReference type="ARBA" id="ARBA00022741"/>
    </source>
</evidence>
<dbReference type="InterPro" id="IPR030378">
    <property type="entry name" value="G_CP_dom"/>
</dbReference>
<dbReference type="PANTHER" id="PTHR32120">
    <property type="entry name" value="SMALL RIBOSOMAL SUBUNIT BIOGENESIS GTPASE RSGA"/>
    <property type="match status" value="1"/>
</dbReference>
<dbReference type="InterPro" id="IPR004881">
    <property type="entry name" value="Ribosome_biogen_GTPase_RsgA"/>
</dbReference>
<evidence type="ECO:0000256" key="3">
    <source>
        <dbReference type="HAMAP-Rule" id="MF_01820"/>
    </source>
</evidence>
<dbReference type="GO" id="GO:0042274">
    <property type="term" value="P:ribosomal small subunit biogenesis"/>
    <property type="evidence" value="ECO:0007669"/>
    <property type="project" value="UniProtKB-UniRule"/>
</dbReference>
<keyword evidence="3 6" id="KW-0378">Hydrolase</keyword>
<feature type="binding site" evidence="3">
    <location>
        <begin position="188"/>
        <end position="196"/>
    </location>
    <ligand>
        <name>GTP</name>
        <dbReference type="ChEBI" id="CHEBI:37565"/>
    </ligand>
</feature>
<dbReference type="AlphaFoldDB" id="A9B9L7"/>
<keyword evidence="3" id="KW-0479">Metal-binding</keyword>
<dbReference type="Gene3D" id="1.10.40.50">
    <property type="entry name" value="Probable gtpase engc, domain 3"/>
    <property type="match status" value="1"/>
</dbReference>
<dbReference type="RefSeq" id="WP_012194575.1">
    <property type="nucleotide sequence ID" value="NC_009976.1"/>
</dbReference>
<evidence type="ECO:0000313" key="6">
    <source>
        <dbReference type="EMBL" id="ABX07950.1"/>
    </source>
</evidence>
<comment type="subunit">
    <text evidence="3">Monomer. Associates with 30S ribosomal subunit, binds 16S rRNA.</text>
</comment>
<dbReference type="PROSITE" id="PS50936">
    <property type="entry name" value="ENGC_GTPASE"/>
    <property type="match status" value="1"/>
</dbReference>
<feature type="domain" description="CP-type G" evidence="5">
    <location>
        <begin position="87"/>
        <end position="246"/>
    </location>
</feature>
<dbReference type="NCBIfam" id="TIGR00157">
    <property type="entry name" value="ribosome small subunit-dependent GTPase A"/>
    <property type="match status" value="1"/>
</dbReference>
<evidence type="ECO:0000256" key="2">
    <source>
        <dbReference type="ARBA" id="ARBA00023134"/>
    </source>
</evidence>
<evidence type="ECO:0000313" key="7">
    <source>
        <dbReference type="Proteomes" id="UP000000788"/>
    </source>
</evidence>
<comment type="subcellular location">
    <subcellularLocation>
        <location evidence="3">Cytoplasm</location>
    </subcellularLocation>
</comment>
<feature type="binding site" evidence="3">
    <location>
        <position position="271"/>
    </location>
    <ligand>
        <name>Zn(2+)</name>
        <dbReference type="ChEBI" id="CHEBI:29105"/>
    </ligand>
</feature>
<dbReference type="InterPro" id="IPR010914">
    <property type="entry name" value="RsgA_GTPase_dom"/>
</dbReference>
<dbReference type="HAMAP" id="MF_01820">
    <property type="entry name" value="GTPase_RsgA"/>
    <property type="match status" value="1"/>
</dbReference>
<keyword evidence="3" id="KW-0963">Cytoplasm</keyword>
<proteinExistence type="inferred from homology"/>
<organism evidence="6 7">
    <name type="scientific">Prochlorococcus marinus (strain MIT 9211)</name>
    <dbReference type="NCBI Taxonomy" id="93059"/>
    <lineage>
        <taxon>Bacteria</taxon>
        <taxon>Bacillati</taxon>
        <taxon>Cyanobacteriota</taxon>
        <taxon>Cyanophyceae</taxon>
        <taxon>Synechococcales</taxon>
        <taxon>Prochlorococcaceae</taxon>
        <taxon>Prochlorococcus</taxon>
    </lineage>
</organism>
<dbReference type="GO" id="GO:0003924">
    <property type="term" value="F:GTPase activity"/>
    <property type="evidence" value="ECO:0007669"/>
    <property type="project" value="UniProtKB-UniRule"/>
</dbReference>
<dbReference type="KEGG" id="pmj:P9211_00191"/>
<keyword evidence="2 3" id="KW-0342">GTP-binding</keyword>
<sequence>MKNKINQIEGIVVSKKANYLFVDIDTNHLSTNILEDLDIEVSSRLLCTQRSRLAYSESFVSVGDRVLVEAISFSKATGVVCKIFPRSSFFERPPVANITNIFVLISLDQPRFDYDQASRFLLTAENTRQKVSLILTKKDLITQNLLNQYLDRLNQWGYNPYPISVKTGDGVQKLKNTLTNSKIGVFCGPSGAGKSSLLNYLLPYASIPVGDLSKKLSRGKHTTRNVELFQLTNNSLIADTPGFNRPEIDIDPKELAFLFPEIRQQIHTNRCKFRDCLHLGEPGCALDKKFERYSNYKQFLKLMINRRRQYQAG</sequence>
<keyword evidence="7" id="KW-1185">Reference proteome</keyword>
<protein>
    <recommendedName>
        <fullName evidence="3">Small ribosomal subunit biogenesis GTPase RsgA</fullName>
        <ecNumber evidence="3">3.6.1.-</ecNumber>
    </recommendedName>
</protein>
<dbReference type="Pfam" id="PF03193">
    <property type="entry name" value="RsgA_GTPase"/>
    <property type="match status" value="1"/>
</dbReference>
<feature type="binding site" evidence="3">
    <location>
        <position position="276"/>
    </location>
    <ligand>
        <name>Zn(2+)</name>
        <dbReference type="ChEBI" id="CHEBI:29105"/>
    </ligand>
</feature>
<comment type="function">
    <text evidence="3">One of several proteins that assist in the late maturation steps of the functional core of the 30S ribosomal subunit. Helps release RbfA from mature subunits. May play a role in the assembly of ribosomal proteins into the subunit. Circularly permuted GTPase that catalyzes slow GTP hydrolysis, GTPase activity is stimulated by the 30S ribosomal subunit.</text>
</comment>
<evidence type="ECO:0000259" key="4">
    <source>
        <dbReference type="PROSITE" id="PS50936"/>
    </source>
</evidence>
<name>A9B9L7_PROM4</name>
<dbReference type="STRING" id="93059.P9211_00191"/>
<feature type="binding site" evidence="3">
    <location>
        <position position="284"/>
    </location>
    <ligand>
        <name>Zn(2+)</name>
        <dbReference type="ChEBI" id="CHEBI:29105"/>
    </ligand>
</feature>
<comment type="cofactor">
    <cofactor evidence="3">
        <name>Zn(2+)</name>
        <dbReference type="ChEBI" id="CHEBI:29105"/>
    </cofactor>
    <text evidence="3">Binds 1 zinc ion per subunit.</text>
</comment>
<dbReference type="GO" id="GO:0005737">
    <property type="term" value="C:cytoplasm"/>
    <property type="evidence" value="ECO:0007669"/>
    <property type="project" value="UniProtKB-SubCell"/>
</dbReference>
<feature type="binding site" evidence="3">
    <location>
        <begin position="136"/>
        <end position="139"/>
    </location>
    <ligand>
        <name>GTP</name>
        <dbReference type="ChEBI" id="CHEBI:37565"/>
    </ligand>
</feature>
<feature type="binding site" evidence="3">
    <location>
        <position position="278"/>
    </location>
    <ligand>
        <name>Zn(2+)</name>
        <dbReference type="ChEBI" id="CHEBI:29105"/>
    </ligand>
</feature>
<dbReference type="EC" id="3.6.1.-" evidence="3"/>
<dbReference type="InterPro" id="IPR027417">
    <property type="entry name" value="P-loop_NTPase"/>
</dbReference>
<dbReference type="PANTHER" id="PTHR32120:SF11">
    <property type="entry name" value="SMALL RIBOSOMAL SUBUNIT BIOGENESIS GTPASE RSGA 1, MITOCHONDRIAL-RELATED"/>
    <property type="match status" value="1"/>
</dbReference>